<feature type="domain" description="Exonuclease" evidence="1">
    <location>
        <begin position="41"/>
        <end position="213"/>
    </location>
</feature>
<proteinExistence type="predicted"/>
<dbReference type="EMBL" id="QJVJ01000005">
    <property type="protein sequence ID" value="PYI54256.1"/>
    <property type="molecule type" value="Genomic_DNA"/>
</dbReference>
<accession>A0A2V5KX03</accession>
<keyword evidence="3" id="KW-1185">Reference proteome</keyword>
<dbReference type="GO" id="GO:0008408">
    <property type="term" value="F:3'-5' exonuclease activity"/>
    <property type="evidence" value="ECO:0007669"/>
    <property type="project" value="TreeGrafter"/>
</dbReference>
<evidence type="ECO:0000259" key="1">
    <source>
        <dbReference type="SMART" id="SM00479"/>
    </source>
</evidence>
<dbReference type="InterPro" id="IPR013520">
    <property type="entry name" value="Ribonucl_H"/>
</dbReference>
<dbReference type="InterPro" id="IPR036397">
    <property type="entry name" value="RNaseH_sf"/>
</dbReference>
<dbReference type="CDD" id="cd06127">
    <property type="entry name" value="DEDDh"/>
    <property type="match status" value="1"/>
</dbReference>
<dbReference type="PANTHER" id="PTHR30231:SF41">
    <property type="entry name" value="DNA POLYMERASE III SUBUNIT EPSILON"/>
    <property type="match status" value="1"/>
</dbReference>
<evidence type="ECO:0000313" key="3">
    <source>
        <dbReference type="Proteomes" id="UP000247476"/>
    </source>
</evidence>
<dbReference type="InterPro" id="IPR012337">
    <property type="entry name" value="RNaseH-like_sf"/>
</dbReference>
<name>A0A2V5KX03_9BACL</name>
<dbReference type="Proteomes" id="UP000247476">
    <property type="component" value="Unassembled WGS sequence"/>
</dbReference>
<dbReference type="AlphaFoldDB" id="A0A2V5KX03"/>
<evidence type="ECO:0000313" key="2">
    <source>
        <dbReference type="EMBL" id="PYI54256.1"/>
    </source>
</evidence>
<organism evidence="2 3">
    <name type="scientific">Paenibacillus flagellatus</name>
    <dbReference type="NCBI Taxonomy" id="2211139"/>
    <lineage>
        <taxon>Bacteria</taxon>
        <taxon>Bacillati</taxon>
        <taxon>Bacillota</taxon>
        <taxon>Bacilli</taxon>
        <taxon>Bacillales</taxon>
        <taxon>Paenibacillaceae</taxon>
        <taxon>Paenibacillus</taxon>
    </lineage>
</organism>
<dbReference type="GO" id="GO:0003676">
    <property type="term" value="F:nucleic acid binding"/>
    <property type="evidence" value="ECO:0007669"/>
    <property type="project" value="InterPro"/>
</dbReference>
<dbReference type="Pfam" id="PF00929">
    <property type="entry name" value="RNase_T"/>
    <property type="match status" value="1"/>
</dbReference>
<gene>
    <name evidence="2" type="ORF">DLM86_12300</name>
</gene>
<dbReference type="SMART" id="SM00479">
    <property type="entry name" value="EXOIII"/>
    <property type="match status" value="1"/>
</dbReference>
<sequence>MHLLMRGGGDPKMGVPMTITFVSEAEYELHGVRLPDWSSRSFCVFDLEGTGIHFETECITQIGAVFVDEGEDRAAESFESLVRSPKPIPQAIERLTGISNEAMAGAPEFPDAYERFRRFVGNAVLVTQAGYEYDVPMLEKHCHRYGLPMFDNVVLDTKALFTNIHPDIPDVVSTDFLIRYYGIDASGFKRHDALGDCRLIAAIFRHIAKEYEERSFRERVIDGLRVKRFRIPGMYRAEGTGD</sequence>
<protein>
    <recommendedName>
        <fullName evidence="1">Exonuclease domain-containing protein</fullName>
    </recommendedName>
</protein>
<dbReference type="GO" id="GO:0005829">
    <property type="term" value="C:cytosol"/>
    <property type="evidence" value="ECO:0007669"/>
    <property type="project" value="TreeGrafter"/>
</dbReference>
<dbReference type="GO" id="GO:0045004">
    <property type="term" value="P:DNA replication proofreading"/>
    <property type="evidence" value="ECO:0007669"/>
    <property type="project" value="TreeGrafter"/>
</dbReference>
<dbReference type="SUPFAM" id="SSF53098">
    <property type="entry name" value="Ribonuclease H-like"/>
    <property type="match status" value="1"/>
</dbReference>
<dbReference type="Gene3D" id="3.30.420.10">
    <property type="entry name" value="Ribonuclease H-like superfamily/Ribonuclease H"/>
    <property type="match status" value="1"/>
</dbReference>
<dbReference type="PANTHER" id="PTHR30231">
    <property type="entry name" value="DNA POLYMERASE III SUBUNIT EPSILON"/>
    <property type="match status" value="1"/>
</dbReference>
<reference evidence="2 3" key="1">
    <citation type="submission" date="2018-05" db="EMBL/GenBank/DDBJ databases">
        <title>Paenibacillus flagellatus sp. nov., isolated from selenium mineral soil.</title>
        <authorList>
            <person name="Dai X."/>
        </authorList>
    </citation>
    <scope>NUCLEOTIDE SEQUENCE [LARGE SCALE GENOMIC DNA]</scope>
    <source>
        <strain evidence="2 3">DXL2</strain>
    </source>
</reference>
<comment type="caution">
    <text evidence="2">The sequence shown here is derived from an EMBL/GenBank/DDBJ whole genome shotgun (WGS) entry which is preliminary data.</text>
</comment>